<dbReference type="PROSITE" id="PS50850">
    <property type="entry name" value="MFS"/>
    <property type="match status" value="1"/>
</dbReference>
<dbReference type="SUPFAM" id="SSF103473">
    <property type="entry name" value="MFS general substrate transporter"/>
    <property type="match status" value="1"/>
</dbReference>
<keyword evidence="4 6" id="KW-1133">Transmembrane helix</keyword>
<dbReference type="InterPro" id="IPR005828">
    <property type="entry name" value="MFS_sugar_transport-like"/>
</dbReference>
<feature type="transmembrane region" description="Helical" evidence="6">
    <location>
        <begin position="201"/>
        <end position="223"/>
    </location>
</feature>
<evidence type="ECO:0000256" key="3">
    <source>
        <dbReference type="ARBA" id="ARBA00022692"/>
    </source>
</evidence>
<dbReference type="Proteomes" id="UP000078046">
    <property type="component" value="Unassembled WGS sequence"/>
</dbReference>
<feature type="transmembrane region" description="Helical" evidence="6">
    <location>
        <begin position="275"/>
        <end position="299"/>
    </location>
</feature>
<evidence type="ECO:0000256" key="1">
    <source>
        <dbReference type="ARBA" id="ARBA00004141"/>
    </source>
</evidence>
<accession>A0A177BBU9</accession>
<dbReference type="GO" id="GO:0016020">
    <property type="term" value="C:membrane"/>
    <property type="evidence" value="ECO:0007669"/>
    <property type="project" value="UniProtKB-SubCell"/>
</dbReference>
<evidence type="ECO:0000256" key="5">
    <source>
        <dbReference type="ARBA" id="ARBA00023136"/>
    </source>
</evidence>
<keyword evidence="3 6" id="KW-0812">Transmembrane</keyword>
<organism evidence="8 9">
    <name type="scientific">Intoshia linei</name>
    <dbReference type="NCBI Taxonomy" id="1819745"/>
    <lineage>
        <taxon>Eukaryota</taxon>
        <taxon>Metazoa</taxon>
        <taxon>Spiralia</taxon>
        <taxon>Lophotrochozoa</taxon>
        <taxon>Mesozoa</taxon>
        <taxon>Orthonectida</taxon>
        <taxon>Rhopaluridae</taxon>
        <taxon>Intoshia</taxon>
    </lineage>
</organism>
<dbReference type="InterPro" id="IPR036259">
    <property type="entry name" value="MFS_trans_sf"/>
</dbReference>
<keyword evidence="2" id="KW-0813">Transport</keyword>
<evidence type="ECO:0000256" key="6">
    <source>
        <dbReference type="SAM" id="Phobius"/>
    </source>
</evidence>
<gene>
    <name evidence="8" type="ORF">A3Q56_00428</name>
</gene>
<dbReference type="EMBL" id="LWCA01000022">
    <property type="protein sequence ID" value="OAF71808.1"/>
    <property type="molecule type" value="Genomic_DNA"/>
</dbReference>
<dbReference type="OrthoDB" id="4540492at2759"/>
<feature type="transmembrane region" description="Helical" evidence="6">
    <location>
        <begin position="235"/>
        <end position="263"/>
    </location>
</feature>
<feature type="transmembrane region" description="Helical" evidence="6">
    <location>
        <begin position="168"/>
        <end position="189"/>
    </location>
</feature>
<evidence type="ECO:0000256" key="4">
    <source>
        <dbReference type="ARBA" id="ARBA00022989"/>
    </source>
</evidence>
<dbReference type="AlphaFoldDB" id="A0A177BBU9"/>
<keyword evidence="9" id="KW-1185">Reference proteome</keyword>
<evidence type="ECO:0000259" key="7">
    <source>
        <dbReference type="PROSITE" id="PS50850"/>
    </source>
</evidence>
<keyword evidence="5 6" id="KW-0472">Membrane</keyword>
<dbReference type="Pfam" id="PF00083">
    <property type="entry name" value="Sugar_tr"/>
    <property type="match status" value="1"/>
</dbReference>
<dbReference type="InterPro" id="IPR003663">
    <property type="entry name" value="Sugar/inositol_transpt"/>
</dbReference>
<protein>
    <recommendedName>
        <fullName evidence="7">Major facilitator superfamily (MFS) profile domain-containing protein</fullName>
    </recommendedName>
</protein>
<evidence type="ECO:0000313" key="9">
    <source>
        <dbReference type="Proteomes" id="UP000078046"/>
    </source>
</evidence>
<sequence length="351" mass="40617">MSEMIDNLNVALAEISSINDNNLSIRELEVMMKDIIKIAEQNDGKPEMWIYSLFFNSVSSLICFILMMFIPESPRYLMITQQNIIKAKTALEFFRKSYDVEDELYEMSNESEVLFKHSISITTIIKHRVLLIPLIISICLQFMKQMSGINMIFFYSYQLYKNSFAEKYIQYIILTTNVITTIGIIPAIFLTDKYGRRPMILYSVTGMIIAMICIYTLNTQIVINTDNIDILNRNHILSICGIVFLVIYLILFEIGLGSLSWVIVNELFLQDARSIAVSIVAFFNLIFTMMIAIIVPSILKQIHQQIFLIFIVLSILCNAIAVKYLPETRKQSFKQISKYFKKTKKTKIHCV</sequence>
<dbReference type="PANTHER" id="PTHR23503:SF8">
    <property type="entry name" value="FACILITATED GLUCOSE TRANSPORTER PROTEIN 1"/>
    <property type="match status" value="1"/>
</dbReference>
<dbReference type="InterPro" id="IPR020846">
    <property type="entry name" value="MFS_dom"/>
</dbReference>
<dbReference type="Gene3D" id="1.20.1250.20">
    <property type="entry name" value="MFS general substrate transporter like domains"/>
    <property type="match status" value="1"/>
</dbReference>
<feature type="domain" description="Major facilitator superfamily (MFS) profile" evidence="7">
    <location>
        <begin position="1"/>
        <end position="329"/>
    </location>
</feature>
<comment type="caution">
    <text evidence="8">The sequence shown here is derived from an EMBL/GenBank/DDBJ whole genome shotgun (WGS) entry which is preliminary data.</text>
</comment>
<reference evidence="8 9" key="1">
    <citation type="submission" date="2016-04" db="EMBL/GenBank/DDBJ databases">
        <title>The genome of Intoshia linei affirms orthonectids as highly simplified spiralians.</title>
        <authorList>
            <person name="Mikhailov K.V."/>
            <person name="Slusarev G.S."/>
            <person name="Nikitin M.A."/>
            <person name="Logacheva M.D."/>
            <person name="Penin A."/>
            <person name="Aleoshin V."/>
            <person name="Panchin Y.V."/>
        </authorList>
    </citation>
    <scope>NUCLEOTIDE SEQUENCE [LARGE SCALE GENOMIC DNA]</scope>
    <source>
        <strain evidence="8">Intl2013</strain>
        <tissue evidence="8">Whole animal</tissue>
    </source>
</reference>
<comment type="subcellular location">
    <subcellularLocation>
        <location evidence="1">Membrane</location>
        <topology evidence="1">Multi-pass membrane protein</topology>
    </subcellularLocation>
</comment>
<dbReference type="PANTHER" id="PTHR23503">
    <property type="entry name" value="SOLUTE CARRIER FAMILY 2"/>
    <property type="match status" value="1"/>
</dbReference>
<proteinExistence type="predicted"/>
<feature type="transmembrane region" description="Helical" evidence="6">
    <location>
        <begin position="305"/>
        <end position="325"/>
    </location>
</feature>
<name>A0A177BBU9_9BILA</name>
<evidence type="ECO:0000256" key="2">
    <source>
        <dbReference type="ARBA" id="ARBA00022448"/>
    </source>
</evidence>
<dbReference type="GO" id="GO:0015149">
    <property type="term" value="F:hexose transmembrane transporter activity"/>
    <property type="evidence" value="ECO:0007669"/>
    <property type="project" value="TreeGrafter"/>
</dbReference>
<dbReference type="PRINTS" id="PR00171">
    <property type="entry name" value="SUGRTRNSPORT"/>
</dbReference>
<feature type="transmembrane region" description="Helical" evidence="6">
    <location>
        <begin position="129"/>
        <end position="156"/>
    </location>
</feature>
<evidence type="ECO:0000313" key="8">
    <source>
        <dbReference type="EMBL" id="OAF71808.1"/>
    </source>
</evidence>
<dbReference type="InterPro" id="IPR045263">
    <property type="entry name" value="GLUT"/>
</dbReference>
<feature type="transmembrane region" description="Helical" evidence="6">
    <location>
        <begin position="49"/>
        <end position="70"/>
    </location>
</feature>